<dbReference type="PANTHER" id="PTHR33677:SF5">
    <property type="entry name" value="TRANSCRIPTIONAL REPRESSOR FRMR"/>
    <property type="match status" value="1"/>
</dbReference>
<gene>
    <name evidence="1" type="ORF">US90_C0002G0041</name>
</gene>
<dbReference type="STRING" id="1618490.US90_C0002G0041"/>
<dbReference type="Pfam" id="PF02583">
    <property type="entry name" value="Trns_repr_metal"/>
    <property type="match status" value="1"/>
</dbReference>
<dbReference type="GO" id="GO:0003677">
    <property type="term" value="F:DNA binding"/>
    <property type="evidence" value="ECO:0007669"/>
    <property type="project" value="InterPro"/>
</dbReference>
<reference evidence="1 2" key="1">
    <citation type="journal article" date="2015" name="Nature">
        <title>rRNA introns, odd ribosomes, and small enigmatic genomes across a large radiation of phyla.</title>
        <authorList>
            <person name="Brown C.T."/>
            <person name="Hug L.A."/>
            <person name="Thomas B.C."/>
            <person name="Sharon I."/>
            <person name="Castelle C.J."/>
            <person name="Singh A."/>
            <person name="Wilkins M.J."/>
            <person name="Williams K.H."/>
            <person name="Banfield J.F."/>
        </authorList>
    </citation>
    <scope>NUCLEOTIDE SEQUENCE [LARGE SCALE GENOMIC DNA]</scope>
</reference>
<name>A0A0G0JVK4_9BACT</name>
<organism evidence="1 2">
    <name type="scientific">Candidatus Shapirobacteria bacterium GW2011_GWE2_38_30</name>
    <dbReference type="NCBI Taxonomy" id="1618490"/>
    <lineage>
        <taxon>Bacteria</taxon>
        <taxon>Candidatus Shapironibacteriota</taxon>
    </lineage>
</organism>
<sequence length="79" mass="9100">MTKNYGQRINNISGQINGISRMIQEEKDCFEILTQLKAVRSAIDSLMNKYLEEKVDSCISSNKSEDKQTLKKLFLKVNK</sequence>
<dbReference type="Proteomes" id="UP000034406">
    <property type="component" value="Unassembled WGS sequence"/>
</dbReference>
<evidence type="ECO:0000313" key="1">
    <source>
        <dbReference type="EMBL" id="KKQ71558.1"/>
    </source>
</evidence>
<dbReference type="AlphaFoldDB" id="A0A0G0JVK4"/>
<comment type="caution">
    <text evidence="1">The sequence shown here is derived from an EMBL/GenBank/DDBJ whole genome shotgun (WGS) entry which is preliminary data.</text>
</comment>
<dbReference type="Gene3D" id="1.20.58.1000">
    <property type="entry name" value="Metal-sensitive repressor, helix protomer"/>
    <property type="match status" value="1"/>
</dbReference>
<dbReference type="GO" id="GO:0045892">
    <property type="term" value="P:negative regulation of DNA-templated transcription"/>
    <property type="evidence" value="ECO:0007669"/>
    <property type="project" value="UniProtKB-ARBA"/>
</dbReference>
<dbReference type="PANTHER" id="PTHR33677">
    <property type="entry name" value="TRANSCRIPTIONAL REPRESSOR FRMR-RELATED"/>
    <property type="match status" value="1"/>
</dbReference>
<dbReference type="GO" id="GO:0046872">
    <property type="term" value="F:metal ion binding"/>
    <property type="evidence" value="ECO:0007669"/>
    <property type="project" value="InterPro"/>
</dbReference>
<evidence type="ECO:0008006" key="3">
    <source>
        <dbReference type="Google" id="ProtNLM"/>
    </source>
</evidence>
<dbReference type="InterPro" id="IPR003735">
    <property type="entry name" value="Metal_Tscrpt_repr"/>
</dbReference>
<dbReference type="CDD" id="cd10148">
    <property type="entry name" value="CsoR-like_DUF156"/>
    <property type="match status" value="1"/>
</dbReference>
<evidence type="ECO:0000313" key="2">
    <source>
        <dbReference type="Proteomes" id="UP000034406"/>
    </source>
</evidence>
<dbReference type="EMBL" id="LBUT01000002">
    <property type="protein sequence ID" value="KKQ71558.1"/>
    <property type="molecule type" value="Genomic_DNA"/>
</dbReference>
<accession>A0A0G0JVK4</accession>
<protein>
    <recommendedName>
        <fullName evidence="3">Copper-sensing transcriptional repressor CsoR</fullName>
    </recommendedName>
</protein>
<proteinExistence type="predicted"/>
<dbReference type="InterPro" id="IPR038390">
    <property type="entry name" value="Metal_Tscrpt_repr_sf"/>
</dbReference>